<dbReference type="Proteomes" id="UP000627538">
    <property type="component" value="Unassembled WGS sequence"/>
</dbReference>
<dbReference type="EMBL" id="JACRUO010000001">
    <property type="protein sequence ID" value="MBD3688893.1"/>
    <property type="molecule type" value="Genomic_DNA"/>
</dbReference>
<dbReference type="SUPFAM" id="SSF56059">
    <property type="entry name" value="Glutathione synthetase ATP-binding domain-like"/>
    <property type="match status" value="1"/>
</dbReference>
<organism evidence="3 4">
    <name type="scientific">Nanchangia anserum</name>
    <dbReference type="NCBI Taxonomy" id="2692125"/>
    <lineage>
        <taxon>Bacteria</taxon>
        <taxon>Bacillati</taxon>
        <taxon>Actinomycetota</taxon>
        <taxon>Actinomycetes</taxon>
        <taxon>Actinomycetales</taxon>
        <taxon>Actinomycetaceae</taxon>
        <taxon>Nanchangia</taxon>
    </lineage>
</organism>
<gene>
    <name evidence="3" type="ORF">H8R10_01385</name>
</gene>
<dbReference type="PROSITE" id="PS50975">
    <property type="entry name" value="ATP_GRASP"/>
    <property type="match status" value="1"/>
</dbReference>
<dbReference type="Gene3D" id="3.30.470.20">
    <property type="entry name" value="ATP-grasp fold, B domain"/>
    <property type="match status" value="1"/>
</dbReference>
<name>A0A8I0GC88_9ACTO</name>
<dbReference type="InterPro" id="IPR013815">
    <property type="entry name" value="ATP_grasp_subdomain_1"/>
</dbReference>
<accession>A0A8I0GC88</accession>
<sequence>MTKPRVTLVTSRDYPELEEDERGLPDALAERGMDPRIAVWDDPDVDWDEANVCIVRSVRDYARRRKQFVEWAHSVPKLLNPADVIEWASDKHYMRDLADLGMPVVPTTWLEPEQGLSKHQVHTRFPALGDFVVKPAVSSGGREMGRYTANSGESRMRAILRAMSLLDDERAVMVQRYLNQVDEFGEISLVYFNGILSHAVQKSAMLQPAEETGQSLQDEVVESHEPTAQEWEWGEQARRAIHTHIFNRVNHDQLLLYCRVDIVEDGEGGCYVMEISPVDANLFLTETPGALDRFAEAIASRVLW</sequence>
<reference evidence="3 4" key="1">
    <citation type="submission" date="2020-08" db="EMBL/GenBank/DDBJ databases">
        <title>Winkia gen. nov., sp. nov., isolated from faeces of the Anser albifrons in China.</title>
        <authorList>
            <person name="Liu Q."/>
        </authorList>
    </citation>
    <scope>NUCLEOTIDE SEQUENCE [LARGE SCALE GENOMIC DNA]</scope>
    <source>
        <strain evidence="3 4">C62</strain>
    </source>
</reference>
<dbReference type="PANTHER" id="PTHR39217">
    <property type="match status" value="1"/>
</dbReference>
<evidence type="ECO:0000259" key="2">
    <source>
        <dbReference type="PROSITE" id="PS50975"/>
    </source>
</evidence>
<feature type="domain" description="ATP-grasp" evidence="2">
    <location>
        <begin position="94"/>
        <end position="303"/>
    </location>
</feature>
<dbReference type="InterPro" id="IPR011761">
    <property type="entry name" value="ATP-grasp"/>
</dbReference>
<dbReference type="RefSeq" id="WP_191070985.1">
    <property type="nucleotide sequence ID" value="NZ_JACRUO010000001.1"/>
</dbReference>
<evidence type="ECO:0000256" key="1">
    <source>
        <dbReference type="PROSITE-ProRule" id="PRU00409"/>
    </source>
</evidence>
<dbReference type="GO" id="GO:0046872">
    <property type="term" value="F:metal ion binding"/>
    <property type="evidence" value="ECO:0007669"/>
    <property type="project" value="InterPro"/>
</dbReference>
<keyword evidence="4" id="KW-1185">Reference proteome</keyword>
<dbReference type="PANTHER" id="PTHR39217:SF1">
    <property type="entry name" value="GLUTATHIONE SYNTHETASE"/>
    <property type="match status" value="1"/>
</dbReference>
<dbReference type="Gene3D" id="3.30.1490.20">
    <property type="entry name" value="ATP-grasp fold, A domain"/>
    <property type="match status" value="1"/>
</dbReference>
<dbReference type="Gene3D" id="3.40.50.20">
    <property type="match status" value="1"/>
</dbReference>
<keyword evidence="1" id="KW-0547">Nucleotide-binding</keyword>
<comment type="caution">
    <text evidence="3">The sequence shown here is derived from an EMBL/GenBank/DDBJ whole genome shotgun (WGS) entry which is preliminary data.</text>
</comment>
<dbReference type="InterPro" id="IPR053191">
    <property type="entry name" value="DcsG_Biosynth_Enzyme"/>
</dbReference>
<proteinExistence type="predicted"/>
<evidence type="ECO:0000313" key="3">
    <source>
        <dbReference type="EMBL" id="MBD3688893.1"/>
    </source>
</evidence>
<dbReference type="GO" id="GO:0005524">
    <property type="term" value="F:ATP binding"/>
    <property type="evidence" value="ECO:0007669"/>
    <property type="project" value="UniProtKB-UniRule"/>
</dbReference>
<evidence type="ECO:0000313" key="4">
    <source>
        <dbReference type="Proteomes" id="UP000627538"/>
    </source>
</evidence>
<keyword evidence="1" id="KW-0067">ATP-binding</keyword>
<protein>
    <submittedName>
        <fullName evidence="3">Glutathione synthetase</fullName>
    </submittedName>
</protein>
<dbReference type="AlphaFoldDB" id="A0A8I0GC88"/>